<feature type="transmembrane region" description="Helical" evidence="2">
    <location>
        <begin position="12"/>
        <end position="32"/>
    </location>
</feature>
<dbReference type="AlphaFoldDB" id="F8IKI4"/>
<dbReference type="eggNOG" id="ENOG50330CC">
    <property type="taxonomic scope" value="Bacteria"/>
</dbReference>
<evidence type="ECO:0000313" key="4">
    <source>
        <dbReference type="Proteomes" id="UP000000292"/>
    </source>
</evidence>
<dbReference type="KEGG" id="aad:TC41_1633"/>
<dbReference type="STRING" id="1048834.TC41_1633"/>
<reference evidence="3 4" key="1">
    <citation type="journal article" date="2011" name="J. Bacteriol.">
        <title>Complete Genome Sequence of Alicyclobacillus acidocaldarius Strain Tc-4-1.</title>
        <authorList>
            <person name="Chen Y."/>
            <person name="He Y."/>
            <person name="Zhang B."/>
            <person name="Yang J."/>
            <person name="Li W."/>
            <person name="Dong Z."/>
            <person name="Hu S."/>
        </authorList>
    </citation>
    <scope>NUCLEOTIDE SEQUENCE [LARGE SCALE GENOMIC DNA]</scope>
    <source>
        <strain evidence="3 4">Tc-4-1</strain>
    </source>
</reference>
<dbReference type="EMBL" id="CP002902">
    <property type="protein sequence ID" value="AEJ43562.1"/>
    <property type="molecule type" value="Genomic_DNA"/>
</dbReference>
<feature type="region of interest" description="Disordered" evidence="1">
    <location>
        <begin position="71"/>
        <end position="90"/>
    </location>
</feature>
<sequence length="207" mass="22884">MNASEVPASMGFGWIGIACGLCVALCVLFMAAPIRVEVEYRRAGSDEIRAHVRAMYGLVRVRWRWASGEGRVQPKRGRGPTADRLPEPSRPSLSLNAWRSFAHRALRALDRMAPHVHVEELQLEARMGAGESVQTGVLVGVCYAAIYTILGWIGSRVRMHRVPTVSIAPAFQDVLLTIYARSIVRIRTGYVIAAGLCMLTAWKRRAS</sequence>
<keyword evidence="2" id="KW-0812">Transmembrane</keyword>
<protein>
    <recommendedName>
        <fullName evidence="5">DUF2953 domain-containing protein</fullName>
    </recommendedName>
</protein>
<reference evidence="4" key="2">
    <citation type="submission" date="2011-06" db="EMBL/GenBank/DDBJ databases">
        <title>The complete genome sequence of Alicyclobacillus acidocaldarius sp. Tc-4-1.</title>
        <authorList>
            <person name="Chen Y."/>
            <person name="He Y."/>
            <person name="Dong Z."/>
            <person name="Hu S."/>
        </authorList>
    </citation>
    <scope>NUCLEOTIDE SEQUENCE [LARGE SCALE GENOMIC DNA]</scope>
    <source>
        <strain evidence="4">Tc-4-1</strain>
    </source>
</reference>
<dbReference type="Pfam" id="PF11167">
    <property type="entry name" value="DUF2953"/>
    <property type="match status" value="1"/>
</dbReference>
<feature type="transmembrane region" description="Helical" evidence="2">
    <location>
        <begin position="183"/>
        <end position="202"/>
    </location>
</feature>
<evidence type="ECO:0000313" key="3">
    <source>
        <dbReference type="EMBL" id="AEJ43562.1"/>
    </source>
</evidence>
<dbReference type="HOGENOM" id="CLU_1363815_0_0_9"/>
<evidence type="ECO:0000256" key="2">
    <source>
        <dbReference type="SAM" id="Phobius"/>
    </source>
</evidence>
<accession>F8IKI4</accession>
<keyword evidence="2" id="KW-1133">Transmembrane helix</keyword>
<dbReference type="Proteomes" id="UP000000292">
    <property type="component" value="Chromosome"/>
</dbReference>
<gene>
    <name evidence="3" type="ordered locus">TC41_1633</name>
</gene>
<dbReference type="InterPro" id="IPR021338">
    <property type="entry name" value="DUF2953"/>
</dbReference>
<feature type="transmembrane region" description="Helical" evidence="2">
    <location>
        <begin position="136"/>
        <end position="154"/>
    </location>
</feature>
<dbReference type="PATRIC" id="fig|1048834.4.peg.1552"/>
<keyword evidence="2" id="KW-0472">Membrane</keyword>
<organism evidence="3 4">
    <name type="scientific">Alicyclobacillus acidocaldarius (strain Tc-4-1)</name>
    <name type="common">Bacillus acidocaldarius</name>
    <dbReference type="NCBI Taxonomy" id="1048834"/>
    <lineage>
        <taxon>Bacteria</taxon>
        <taxon>Bacillati</taxon>
        <taxon>Bacillota</taxon>
        <taxon>Bacilli</taxon>
        <taxon>Bacillales</taxon>
        <taxon>Alicyclobacillaceae</taxon>
        <taxon>Alicyclobacillus</taxon>
    </lineage>
</organism>
<name>F8IKI4_ALIAT</name>
<evidence type="ECO:0000256" key="1">
    <source>
        <dbReference type="SAM" id="MobiDB-lite"/>
    </source>
</evidence>
<proteinExistence type="predicted"/>
<evidence type="ECO:0008006" key="5">
    <source>
        <dbReference type="Google" id="ProtNLM"/>
    </source>
</evidence>